<gene>
    <name evidence="1" type="ORF">LCGC14_1821550</name>
</gene>
<evidence type="ECO:0000313" key="1">
    <source>
        <dbReference type="EMBL" id="KKL98727.1"/>
    </source>
</evidence>
<comment type="caution">
    <text evidence="1">The sequence shown here is derived from an EMBL/GenBank/DDBJ whole genome shotgun (WGS) entry which is preliminary data.</text>
</comment>
<dbReference type="Gene3D" id="1.10.10.10">
    <property type="entry name" value="Winged helix-like DNA-binding domain superfamily/Winged helix DNA-binding domain"/>
    <property type="match status" value="1"/>
</dbReference>
<feature type="non-terminal residue" evidence="1">
    <location>
        <position position="28"/>
    </location>
</feature>
<protein>
    <submittedName>
        <fullName evidence="1">Uncharacterized protein</fullName>
    </submittedName>
</protein>
<dbReference type="InterPro" id="IPR036388">
    <property type="entry name" value="WH-like_DNA-bd_sf"/>
</dbReference>
<proteinExistence type="predicted"/>
<name>A0A0F9JI99_9ZZZZ</name>
<accession>A0A0F9JI99</accession>
<organism evidence="1">
    <name type="scientific">marine sediment metagenome</name>
    <dbReference type="NCBI Taxonomy" id="412755"/>
    <lineage>
        <taxon>unclassified sequences</taxon>
        <taxon>metagenomes</taxon>
        <taxon>ecological metagenomes</taxon>
    </lineage>
</organism>
<sequence length="28" mass="3315">MLLEDSRRPYHEIANDLKVNLSESTVRK</sequence>
<dbReference type="AlphaFoldDB" id="A0A0F9JI99"/>
<reference evidence="1" key="1">
    <citation type="journal article" date="2015" name="Nature">
        <title>Complex archaea that bridge the gap between prokaryotes and eukaryotes.</title>
        <authorList>
            <person name="Spang A."/>
            <person name="Saw J.H."/>
            <person name="Jorgensen S.L."/>
            <person name="Zaremba-Niedzwiedzka K."/>
            <person name="Martijn J."/>
            <person name="Lind A.E."/>
            <person name="van Eijk R."/>
            <person name="Schleper C."/>
            <person name="Guy L."/>
            <person name="Ettema T.J."/>
        </authorList>
    </citation>
    <scope>NUCLEOTIDE SEQUENCE</scope>
</reference>
<dbReference type="EMBL" id="LAZR01017844">
    <property type="protein sequence ID" value="KKL98727.1"/>
    <property type="molecule type" value="Genomic_DNA"/>
</dbReference>